<dbReference type="SUPFAM" id="SSF54236">
    <property type="entry name" value="Ubiquitin-like"/>
    <property type="match status" value="1"/>
</dbReference>
<dbReference type="EMBL" id="CADEPI010000301">
    <property type="protein sequence ID" value="CAB3383234.1"/>
    <property type="molecule type" value="Genomic_DNA"/>
</dbReference>
<dbReference type="OrthoDB" id="21589at2759"/>
<feature type="compositionally biased region" description="Polar residues" evidence="6">
    <location>
        <begin position="119"/>
        <end position="131"/>
    </location>
</feature>
<keyword evidence="10" id="KW-1185">Reference proteome</keyword>
<dbReference type="PROSITE" id="PS50053">
    <property type="entry name" value="UBIQUITIN_2"/>
    <property type="match status" value="1"/>
</dbReference>
<evidence type="ECO:0000313" key="9">
    <source>
        <dbReference type="EMBL" id="CAB3383234.1"/>
    </source>
</evidence>
<dbReference type="AlphaFoldDB" id="A0A8S1DTJ7"/>
<name>A0A8S1DTJ7_9INSE</name>
<evidence type="ECO:0000256" key="1">
    <source>
        <dbReference type="ARBA" id="ARBA00004370"/>
    </source>
</evidence>
<sequence length="438" mass="48705">MAARQNTELEQRSRGRRGESKIRLRPRSQSKSFVLVSRTGVYRPGTQLFGKRWTRLILQLKNHLSEVYPTHPAISEQKLIYYGQLLSDSLTLKDVLRDLNKGQRVHSLHLVCAPPRGTNASWSNVRRTTPPATERASSASQAQAPSQQSEPDTPQVPESPAAASETSNQSNPNVTWANASQQQFLAASAQNPAINAYSAFLPQMYSPANMAQMQHAYSQFMAQYFFQLQQAGIPTEALNTMQQGWNFGHGAQPADRPVEANNVVPPPNRNPPNNLPPQMIDDDVGGNRQRDWLDYFYISSRMIVLISIVYFYSSLHRFLLVTSLGMLLYLYHIGYFNGRGQQAQQANNNAAADNNNRVPEQPVPEAEGPDLPEGLRQRRPAGNADADADQQEDGAAADADAANQQQPQDENSFSVNLLWTFLTSFFSSLIPERPQAAA</sequence>
<evidence type="ECO:0000256" key="4">
    <source>
        <dbReference type="ARBA" id="ARBA00023136"/>
    </source>
</evidence>
<feature type="transmembrane region" description="Helical" evidence="7">
    <location>
        <begin position="295"/>
        <end position="312"/>
    </location>
</feature>
<dbReference type="InterPro" id="IPR029071">
    <property type="entry name" value="Ubiquitin-like_domsf"/>
</dbReference>
<dbReference type="InterPro" id="IPR000626">
    <property type="entry name" value="Ubiquitin-like_dom"/>
</dbReference>
<organism evidence="9 10">
    <name type="scientific">Cloeon dipterum</name>
    <dbReference type="NCBI Taxonomy" id="197152"/>
    <lineage>
        <taxon>Eukaryota</taxon>
        <taxon>Metazoa</taxon>
        <taxon>Ecdysozoa</taxon>
        <taxon>Arthropoda</taxon>
        <taxon>Hexapoda</taxon>
        <taxon>Insecta</taxon>
        <taxon>Pterygota</taxon>
        <taxon>Palaeoptera</taxon>
        <taxon>Ephemeroptera</taxon>
        <taxon>Pisciforma</taxon>
        <taxon>Baetidae</taxon>
        <taxon>Cloeon</taxon>
    </lineage>
</organism>
<comment type="caution">
    <text evidence="9">The sequence shown here is derived from an EMBL/GenBank/DDBJ whole genome shotgun (WGS) entry which is preliminary data.</text>
</comment>
<dbReference type="GO" id="GO:0016020">
    <property type="term" value="C:membrane"/>
    <property type="evidence" value="ECO:0007669"/>
    <property type="project" value="UniProtKB-SubCell"/>
</dbReference>
<dbReference type="PANTHER" id="PTHR12943">
    <property type="entry name" value="HOMOCYSTEINE-RESPONSIVE ENDOPLASMIC RETICULUM-RESIDENT UNIQUITIN-LIKE DOMAIN HERPUD PROTEIN FAMILY MEMBER"/>
    <property type="match status" value="1"/>
</dbReference>
<dbReference type="Gene3D" id="3.10.20.90">
    <property type="entry name" value="Phosphatidylinositol 3-kinase Catalytic Subunit, Chain A, domain 1"/>
    <property type="match status" value="1"/>
</dbReference>
<feature type="compositionally biased region" description="Polar residues" evidence="6">
    <location>
        <begin position="164"/>
        <end position="174"/>
    </location>
</feature>
<feature type="compositionally biased region" description="Low complexity" evidence="6">
    <location>
        <begin position="393"/>
        <end position="410"/>
    </location>
</feature>
<accession>A0A8S1DTJ7</accession>
<evidence type="ECO:0000256" key="5">
    <source>
        <dbReference type="ARBA" id="ARBA00023230"/>
    </source>
</evidence>
<protein>
    <recommendedName>
        <fullName evidence="8">Ubiquitin-like domain-containing protein</fullName>
    </recommendedName>
</protein>
<comment type="subcellular location">
    <subcellularLocation>
        <location evidence="1">Membrane</location>
    </subcellularLocation>
</comment>
<feature type="transmembrane region" description="Helical" evidence="7">
    <location>
        <begin position="318"/>
        <end position="336"/>
    </location>
</feature>
<keyword evidence="3 7" id="KW-1133">Transmembrane helix</keyword>
<dbReference type="Proteomes" id="UP000494165">
    <property type="component" value="Unassembled WGS sequence"/>
</dbReference>
<evidence type="ECO:0000256" key="3">
    <source>
        <dbReference type="ARBA" id="ARBA00022989"/>
    </source>
</evidence>
<feature type="compositionally biased region" description="Basic and acidic residues" evidence="6">
    <location>
        <begin position="7"/>
        <end position="22"/>
    </location>
</feature>
<keyword evidence="5" id="KW-0834">Unfolded protein response</keyword>
<dbReference type="InterPro" id="IPR039751">
    <property type="entry name" value="HERPUD1/2"/>
</dbReference>
<dbReference type="PANTHER" id="PTHR12943:SF27">
    <property type="entry name" value="HOMOCYSTEINE-INDUCED ENDOPLASMIC RETICULUM PROTEIN, ISOFORM A"/>
    <property type="match status" value="1"/>
</dbReference>
<evidence type="ECO:0000256" key="6">
    <source>
        <dbReference type="SAM" id="MobiDB-lite"/>
    </source>
</evidence>
<keyword evidence="2 7" id="KW-0812">Transmembrane</keyword>
<evidence type="ECO:0000259" key="8">
    <source>
        <dbReference type="PROSITE" id="PS50053"/>
    </source>
</evidence>
<evidence type="ECO:0000256" key="2">
    <source>
        <dbReference type="ARBA" id="ARBA00022692"/>
    </source>
</evidence>
<dbReference type="GO" id="GO:0030968">
    <property type="term" value="P:endoplasmic reticulum unfolded protein response"/>
    <property type="evidence" value="ECO:0007669"/>
    <property type="project" value="TreeGrafter"/>
</dbReference>
<feature type="region of interest" description="Disordered" evidence="6">
    <location>
        <begin position="119"/>
        <end position="174"/>
    </location>
</feature>
<feature type="region of interest" description="Disordered" evidence="6">
    <location>
        <begin position="345"/>
        <end position="410"/>
    </location>
</feature>
<feature type="compositionally biased region" description="Low complexity" evidence="6">
    <location>
        <begin position="136"/>
        <end position="149"/>
    </location>
</feature>
<feature type="region of interest" description="Disordered" evidence="6">
    <location>
        <begin position="1"/>
        <end position="26"/>
    </location>
</feature>
<proteinExistence type="predicted"/>
<gene>
    <name evidence="9" type="ORF">CLODIP_2_CD07008</name>
</gene>
<feature type="compositionally biased region" description="Low complexity" evidence="6">
    <location>
        <begin position="345"/>
        <end position="356"/>
    </location>
</feature>
<reference evidence="9 10" key="1">
    <citation type="submission" date="2020-04" db="EMBL/GenBank/DDBJ databases">
        <authorList>
            <person name="Alioto T."/>
            <person name="Alioto T."/>
            <person name="Gomez Garrido J."/>
        </authorList>
    </citation>
    <scope>NUCLEOTIDE SEQUENCE [LARGE SCALE GENOMIC DNA]</scope>
</reference>
<feature type="domain" description="Ubiquitin-like" evidence="8">
    <location>
        <begin position="57"/>
        <end position="94"/>
    </location>
</feature>
<evidence type="ECO:0000256" key="7">
    <source>
        <dbReference type="SAM" id="Phobius"/>
    </source>
</evidence>
<evidence type="ECO:0000313" key="10">
    <source>
        <dbReference type="Proteomes" id="UP000494165"/>
    </source>
</evidence>
<keyword evidence="4 7" id="KW-0472">Membrane</keyword>